<evidence type="ECO:0008006" key="3">
    <source>
        <dbReference type="Google" id="ProtNLM"/>
    </source>
</evidence>
<accession>A0A316VV87</accession>
<evidence type="ECO:0000313" key="2">
    <source>
        <dbReference type="Proteomes" id="UP000245783"/>
    </source>
</evidence>
<dbReference type="OrthoDB" id="2917952at2759"/>
<dbReference type="PANTHER" id="PTHR43233:SF1">
    <property type="entry name" value="FAMILY N-ACETYLTRANSFERASE, PUTATIVE (AFU_ORTHOLOGUE AFUA_6G03350)-RELATED"/>
    <property type="match status" value="1"/>
</dbReference>
<reference evidence="1 2" key="1">
    <citation type="journal article" date="2018" name="Mol. Biol. Evol.">
        <title>Broad Genomic Sampling Reveals a Smut Pathogenic Ancestry of the Fungal Clade Ustilaginomycotina.</title>
        <authorList>
            <person name="Kijpornyongpan T."/>
            <person name="Mondo S.J."/>
            <person name="Barry K."/>
            <person name="Sandor L."/>
            <person name="Lee J."/>
            <person name="Lipzen A."/>
            <person name="Pangilinan J."/>
            <person name="LaButti K."/>
            <person name="Hainaut M."/>
            <person name="Henrissat B."/>
            <person name="Grigoriev I.V."/>
            <person name="Spatafora J.W."/>
            <person name="Aime M.C."/>
        </authorList>
    </citation>
    <scope>NUCLEOTIDE SEQUENCE [LARGE SCALE GENOMIC DNA]</scope>
    <source>
        <strain evidence="1 2">MCA 4658</strain>
    </source>
</reference>
<gene>
    <name evidence="1" type="ORF">IE81DRAFT_235341</name>
</gene>
<dbReference type="InterPro" id="IPR053144">
    <property type="entry name" value="Acetyltransferase_Butenolide"/>
</dbReference>
<dbReference type="Proteomes" id="UP000245783">
    <property type="component" value="Unassembled WGS sequence"/>
</dbReference>
<dbReference type="Gene3D" id="3.40.630.30">
    <property type="match status" value="1"/>
</dbReference>
<dbReference type="STRING" id="1522189.A0A316VV87"/>
<sequence>MSVNATAYPLRLHSDPQETLGGFEIDTSRDRMPWEVVWNWLHTKAYWGQTRTRAQFEIEMPNSYMIFGLYDVRERVESAAAKAGSSSSSSSSSSKLAGFTRIISDGASFGYLSDVFLLEEYQKLRLGTPFMRHILDADGRDRWRWVLHASHADTWYQDKFGFKSIGITRLKPEDKSTVLMERDGRDAPIIAAQSTEMSAQAIESAVAQADASADLSSV</sequence>
<dbReference type="PANTHER" id="PTHR43233">
    <property type="entry name" value="FAMILY N-ACETYLTRANSFERASE, PUTATIVE (AFU_ORTHOLOGUE AFUA_6G03350)-RELATED"/>
    <property type="match status" value="1"/>
</dbReference>
<dbReference type="AlphaFoldDB" id="A0A316VV87"/>
<evidence type="ECO:0000313" key="1">
    <source>
        <dbReference type="EMBL" id="PWN40211.1"/>
    </source>
</evidence>
<dbReference type="EMBL" id="KZ819425">
    <property type="protein sequence ID" value="PWN40211.1"/>
    <property type="molecule type" value="Genomic_DNA"/>
</dbReference>
<keyword evidence="2" id="KW-1185">Reference proteome</keyword>
<dbReference type="GeneID" id="37033037"/>
<dbReference type="InterPro" id="IPR016181">
    <property type="entry name" value="Acyl_CoA_acyltransferase"/>
</dbReference>
<dbReference type="InParanoid" id="A0A316VV87"/>
<dbReference type="SUPFAM" id="SSF55729">
    <property type="entry name" value="Acyl-CoA N-acyltransferases (Nat)"/>
    <property type="match status" value="1"/>
</dbReference>
<proteinExistence type="predicted"/>
<name>A0A316VV87_9BASI</name>
<dbReference type="RefSeq" id="XP_025367371.1">
    <property type="nucleotide sequence ID" value="XM_025511167.1"/>
</dbReference>
<protein>
    <recommendedName>
        <fullName evidence="3">N-acetyltransferase domain-containing protein</fullName>
    </recommendedName>
</protein>
<organism evidence="1 2">
    <name type="scientific">Ceraceosorus guamensis</name>
    <dbReference type="NCBI Taxonomy" id="1522189"/>
    <lineage>
        <taxon>Eukaryota</taxon>
        <taxon>Fungi</taxon>
        <taxon>Dikarya</taxon>
        <taxon>Basidiomycota</taxon>
        <taxon>Ustilaginomycotina</taxon>
        <taxon>Exobasidiomycetes</taxon>
        <taxon>Ceraceosorales</taxon>
        <taxon>Ceraceosoraceae</taxon>
        <taxon>Ceraceosorus</taxon>
    </lineage>
</organism>